<dbReference type="Proteomes" id="UP000232875">
    <property type="component" value="Unassembled WGS sequence"/>
</dbReference>
<dbReference type="PANTHER" id="PTHR44099">
    <property type="entry name" value="RABCONNECTIN-3B, ISOFORM A"/>
    <property type="match status" value="1"/>
</dbReference>
<feature type="compositionally biased region" description="Polar residues" evidence="1">
    <location>
        <begin position="116"/>
        <end position="126"/>
    </location>
</feature>
<dbReference type="InterPro" id="IPR049916">
    <property type="entry name" value="WDR72-like"/>
</dbReference>
<proteinExistence type="predicted"/>
<name>A0A2N1JD84_9BASI</name>
<feature type="compositionally biased region" description="Low complexity" evidence="1">
    <location>
        <begin position="95"/>
        <end position="105"/>
    </location>
</feature>
<organism evidence="2 3">
    <name type="scientific">Malassezia vespertilionis</name>
    <dbReference type="NCBI Taxonomy" id="2020962"/>
    <lineage>
        <taxon>Eukaryota</taxon>
        <taxon>Fungi</taxon>
        <taxon>Dikarya</taxon>
        <taxon>Basidiomycota</taxon>
        <taxon>Ustilaginomycotina</taxon>
        <taxon>Malasseziomycetes</taxon>
        <taxon>Malasseziales</taxon>
        <taxon>Malasseziaceae</taxon>
        <taxon>Malassezia</taxon>
    </lineage>
</organism>
<accession>A0A2N1JD84</accession>
<dbReference type="STRING" id="2020962.A0A2N1JD84"/>
<dbReference type="SMART" id="SM00320">
    <property type="entry name" value="WD40"/>
    <property type="match status" value="2"/>
</dbReference>
<evidence type="ECO:0000256" key="1">
    <source>
        <dbReference type="SAM" id="MobiDB-lite"/>
    </source>
</evidence>
<reference evidence="2 3" key="1">
    <citation type="submission" date="2017-10" db="EMBL/GenBank/DDBJ databases">
        <title>A novel species of cold-tolerant Malassezia isolated from bats.</title>
        <authorList>
            <person name="Lorch J.M."/>
            <person name="Palmer J.M."/>
            <person name="Vanderwolf K.J."/>
            <person name="Schmidt K.Z."/>
            <person name="Verant M.L."/>
            <person name="Weller T.J."/>
            <person name="Blehert D.S."/>
        </authorList>
    </citation>
    <scope>NUCLEOTIDE SEQUENCE [LARGE SCALE GENOMIC DNA]</scope>
    <source>
        <strain evidence="2 3">NWHC:44797-103</strain>
    </source>
</reference>
<dbReference type="InterPro" id="IPR036322">
    <property type="entry name" value="WD40_repeat_dom_sf"/>
</dbReference>
<keyword evidence="3" id="KW-1185">Reference proteome</keyword>
<evidence type="ECO:0000313" key="2">
    <source>
        <dbReference type="EMBL" id="PKI84489.1"/>
    </source>
</evidence>
<dbReference type="OrthoDB" id="338622at2759"/>
<dbReference type="SUPFAM" id="SSF50978">
    <property type="entry name" value="WD40 repeat-like"/>
    <property type="match status" value="1"/>
</dbReference>
<feature type="region of interest" description="Disordered" evidence="1">
    <location>
        <begin position="95"/>
        <end position="163"/>
    </location>
</feature>
<evidence type="ECO:0000313" key="3">
    <source>
        <dbReference type="Proteomes" id="UP000232875"/>
    </source>
</evidence>
<dbReference type="InterPro" id="IPR001680">
    <property type="entry name" value="WD40_rpt"/>
</dbReference>
<dbReference type="GO" id="GO:0005737">
    <property type="term" value="C:cytoplasm"/>
    <property type="evidence" value="ECO:0007669"/>
    <property type="project" value="TreeGrafter"/>
</dbReference>
<dbReference type="Gene3D" id="2.130.10.10">
    <property type="entry name" value="YVTN repeat-like/Quinoprotein amine dehydrogenase"/>
    <property type="match status" value="2"/>
</dbReference>
<sequence>MHASSPLQVPLCLPLDERVDWAEVQRGIEHPSVPGMDEDDWSRAEDVQRSVTCSLSFFQPLHGKEHDGDTCFAVGFSDGSVEVYAQRMRAEEAAYAPPSPASSSAHVSVRGHLRNSPKTWGHTNSEPLRASLRDSSIAIGTPHPSIAPTSPAHVGSQEPRSYAHPPAEQVLEQLQAGHAHVIEHPRSEAHTEKPHAKHELHLHSVPQCTEQEHTTQNESAAFSEPLAYACDGQVRKVRSLYGPDASPVLALVLDTQRSEGAITDYADNAMAPKDALLLVQQASGRITVWSLPLLEFQATTIVRIAQLPGAKGAHQVRFTFAREQHAGDAQSVLASLPAAEHTQFHVYPLPVHAHDTQVLIPSLVWVEFPAWPSKLFVLRIDVAYGTLVLCAVLDAPHGPRSVHLTASDTFSLAVHTVHQGALQCTPYAIPDWTQFRRGAAPQAAAMRDSQSHMESTFLALLGKAHDGDAAPPVACARGHYALAAILMLSTTCVLAFQSTDAACLLLVDSAEQPIRHLLPSSFVSMHVLDAPRTLGVVCKDHICTLRAGTLHTAQRTPAEILPVYDRLLQEPLQSLSFSCAPSPTAILPLSLSRILVAERNGLYAASLLDLFHGTPHEASNDTRPVWDANVILLQQLANPRTGTRHIFGGSDAGDLVLWNFQTLRVEATWSWFASPLQCIVPLQGVNNLSRLYDCVLCVAQDGTTAILALDDLRLVQMIPGCGAPLMGAAVKGNELLLHYEGRARIWSMETHELVRSVHAEQIEMLLSPSKGEHWIQFSVPRAPRSASYKQEKAGMLSICGAAAQGAVPVLYANVRRAMDTACKSLRGALGAGAFSSALDAYKLGASAAPLASSDSAADKLLNTFVPILRIFLPVHLDGVFGKLGTALFGSAPPPLALIPVVARGSFVGVKQGKDAGDVAQRFSFTPVTTAEHMLAIVAFLLLLHMIEHLQPLCKPALHGLLTPDFMARCTQPHAFQRPCLTTVCRYMLDENEVLRTSASLVFEHYVKSTSREELAEAMATWAAFLEGHEEPGTPHALLLLGLLAPVRYVYFSPLLLKRIAVMIMRYLTTPIVDATTTWHAYIALELCCRGCDIWQHYLDAVTLVRSIFAMATGPDDEMRFLTLSGLPLRGLARRATLALATRQSTLFMSTLAMDILHPPSLEHGQVTLRLVAFMIRQKPLVLYPSLPRLVEAVVKSLDPTVASMRSSMVKSATLMLNELVKTYPSIAFHGPMQRLAVGTHDGPVVLYDLKTATRLYILGGHSTPVTACSFSPDGRRLLSMSLESEVVLIWRLSTGFLDIFVPGAISRLARSHDPAEADRAVHFHLGDAALLAPAQTLTQVSFEWRNSQSVLLRVGEASVTLGIV</sequence>
<dbReference type="InterPro" id="IPR015943">
    <property type="entry name" value="WD40/YVTN_repeat-like_dom_sf"/>
</dbReference>
<dbReference type="PANTHER" id="PTHR44099:SF4">
    <property type="entry name" value="RABCONNECTIN-3B, ISOFORM A"/>
    <property type="match status" value="1"/>
</dbReference>
<dbReference type="EMBL" id="KZ454989">
    <property type="protein sequence ID" value="PKI84489.1"/>
    <property type="molecule type" value="Genomic_DNA"/>
</dbReference>
<gene>
    <name evidence="2" type="ORF">MVES_001485</name>
</gene>
<protein>
    <submittedName>
        <fullName evidence="2">Uncharacterized protein</fullName>
    </submittedName>
</protein>